<dbReference type="PROSITE" id="PS50812">
    <property type="entry name" value="PWWP"/>
    <property type="match status" value="1"/>
</dbReference>
<dbReference type="GO" id="GO:0016656">
    <property type="term" value="F:monodehydroascorbate reductase (NADH) activity"/>
    <property type="evidence" value="ECO:0007669"/>
    <property type="project" value="UniProtKB-EC"/>
</dbReference>
<dbReference type="PANTHER" id="PTHR43557:SF2">
    <property type="entry name" value="RIESKE DOMAIN-CONTAINING PROTEIN-RELATED"/>
    <property type="match status" value="1"/>
</dbReference>
<dbReference type="Pfam" id="PF21791">
    <property type="entry name" value="MDHAR3-like_C"/>
    <property type="match status" value="1"/>
</dbReference>
<dbReference type="PRINTS" id="PR00411">
    <property type="entry name" value="PNDRDTASEI"/>
</dbReference>
<feature type="transmembrane region" description="Helical" evidence="10">
    <location>
        <begin position="497"/>
        <end position="520"/>
    </location>
</feature>
<dbReference type="InterPro" id="IPR048618">
    <property type="entry name" value="MDHAR3-like_C"/>
</dbReference>
<comment type="similarity">
    <text evidence="2">Belongs to the FAD-dependent oxidoreductase family.</text>
</comment>
<reference evidence="12 13" key="1">
    <citation type="journal article" date="2015" name="Proc. Natl. Acad. Sci. U.S.A.">
        <title>The resurrection genome of Boea hygrometrica: A blueprint for survival of dehydration.</title>
        <authorList>
            <person name="Xiao L."/>
            <person name="Yang G."/>
            <person name="Zhang L."/>
            <person name="Yang X."/>
            <person name="Zhao S."/>
            <person name="Ji Z."/>
            <person name="Zhou Q."/>
            <person name="Hu M."/>
            <person name="Wang Y."/>
            <person name="Chen M."/>
            <person name="Xu Y."/>
            <person name="Jin H."/>
            <person name="Xiao X."/>
            <person name="Hu G."/>
            <person name="Bao F."/>
            <person name="Hu Y."/>
            <person name="Wan P."/>
            <person name="Li L."/>
            <person name="Deng X."/>
            <person name="Kuang T."/>
            <person name="Xiang C."/>
            <person name="Zhu J.K."/>
            <person name="Oliver M.J."/>
            <person name="He Y."/>
        </authorList>
    </citation>
    <scope>NUCLEOTIDE SEQUENCE [LARGE SCALE GENOMIC DNA]</scope>
    <source>
        <strain evidence="13">cv. XS01</strain>
    </source>
</reference>
<feature type="region of interest" description="Disordered" evidence="9">
    <location>
        <begin position="1027"/>
        <end position="1060"/>
    </location>
</feature>
<dbReference type="PRINTS" id="PR00368">
    <property type="entry name" value="FADPNR"/>
</dbReference>
<comment type="cofactor">
    <cofactor evidence="1">
        <name>FAD</name>
        <dbReference type="ChEBI" id="CHEBI:57692"/>
    </cofactor>
</comment>
<dbReference type="EC" id="1.6.5.4" evidence="8"/>
<dbReference type="Proteomes" id="UP000250235">
    <property type="component" value="Unassembled WGS sequence"/>
</dbReference>
<dbReference type="SUPFAM" id="SSF63748">
    <property type="entry name" value="Tudor/PWWP/MBT"/>
    <property type="match status" value="1"/>
</dbReference>
<feature type="transmembrane region" description="Helical" evidence="10">
    <location>
        <begin position="456"/>
        <end position="477"/>
    </location>
</feature>
<keyword evidence="10" id="KW-0812">Transmembrane</keyword>
<evidence type="ECO:0000256" key="6">
    <source>
        <dbReference type="ARBA" id="ARBA00023027"/>
    </source>
</evidence>
<dbReference type="Gene3D" id="2.30.30.140">
    <property type="match status" value="1"/>
</dbReference>
<protein>
    <recommendedName>
        <fullName evidence="8">monodehydroascorbate reductase (NADH)</fullName>
        <ecNumber evidence="8">1.6.5.4</ecNumber>
    </recommendedName>
</protein>
<dbReference type="InterPro" id="IPR016156">
    <property type="entry name" value="FAD/NAD-linked_Rdtase_dimer_sf"/>
</dbReference>
<accession>A0A2Z7CID8</accession>
<evidence type="ECO:0000256" key="7">
    <source>
        <dbReference type="ARBA" id="ARBA00023284"/>
    </source>
</evidence>
<dbReference type="InterPro" id="IPR050446">
    <property type="entry name" value="FAD-oxidoreductase/Apoptosis"/>
</dbReference>
<dbReference type="InterPro" id="IPR036188">
    <property type="entry name" value="FAD/NAD-bd_sf"/>
</dbReference>
<evidence type="ECO:0000256" key="8">
    <source>
        <dbReference type="ARBA" id="ARBA00038920"/>
    </source>
</evidence>
<dbReference type="SUPFAM" id="SSF51905">
    <property type="entry name" value="FAD/NAD(P)-binding domain"/>
    <property type="match status" value="2"/>
</dbReference>
<evidence type="ECO:0000313" key="13">
    <source>
        <dbReference type="Proteomes" id="UP000250235"/>
    </source>
</evidence>
<keyword evidence="10" id="KW-0472">Membrane</keyword>
<dbReference type="GO" id="GO:0005737">
    <property type="term" value="C:cytoplasm"/>
    <property type="evidence" value="ECO:0007669"/>
    <property type="project" value="TreeGrafter"/>
</dbReference>
<dbReference type="Pfam" id="PF07992">
    <property type="entry name" value="Pyr_redox_2"/>
    <property type="match status" value="1"/>
</dbReference>
<dbReference type="Pfam" id="PF00855">
    <property type="entry name" value="PWWP"/>
    <property type="match status" value="1"/>
</dbReference>
<feature type="region of interest" description="Disordered" evidence="9">
    <location>
        <begin position="860"/>
        <end position="900"/>
    </location>
</feature>
<keyword evidence="6" id="KW-0520">NAD</keyword>
<keyword evidence="4" id="KW-0274">FAD</keyword>
<keyword evidence="5" id="KW-0560">Oxidoreductase</keyword>
<sequence length="1390" mass="153151">MGRAYVYVIVGGGVSAGYAANEFVKRGVAHGELCIISEEPVAPYERPALSKGYLLPEAPARLPSFHCCVGTNDAKLLPKWYKEHGIELILGTRVKSADVRRKTLLTATGETISYKYLIVATGARALKIEEFGVSGSDASNVCYLRDLADADRLVNVMQSCGSGNAVVIGGGYIGMECAASLVINSLKVTMVFPEAHCMARLFTPKIASYYEDFYQSKGVKFVKGNVLTSFDFDISGKVTAVNLKDGSKLPADIVVIGIGIRPNTSLFEGQLTMDKGGIKVNGKMQSSNSSVYAIGDVASFPVKIFGETRRLEHVDSARKAAKHAVAAIMEPEKTGEFDYLPFFYSRVFTLSWQFYGDNAGEVVYFGDLAGNTFGAYWIHKGLLVGSFLEGGTKEQYEAIAEATRLRPMVEDLVELERQGLGLAMTVGRKIPPSLPDGDDGGSGDGVSDVMMEKPLFTWHATAGVIVAASIAVFAYWYGRKRRRWENPVKWFVVNKTFLIFLPMPAVVIPFVDITWIELLFCRSFVFPVHMATLEDVVAATQFLAKESETRSGSYSGVRASDGSASAAVKNFNCISNGVATVSFHGPSAGVFDGNSFDNEQLNDSGKKDSTGDVIDDKLEDSRPGFRVGDFVWGKIRSHPWWPGQVHDPRDASEFAEKHRQEGCLLVAFFGDGSCSWCTPSQLIPFVKNFEEMSKCSSSKSFLNAVRMALDEICRLVESEISCKCIAEEIKVGLDRPVVSNFGVKTGVLTPEFNFHPLFLGEYEPVKLFAKLRNFAKGVSFASSIDLAVLTSWISAFYRFKCGYSLSRYHSASSIEGLEDESENIPVVSNDITVRNEVPQKGPHSDDEIYRRRKQKSVAALMGEGTVKPKTQERVATEGVSLGKSRSSKKRKKSFDGVGEGVGQMDFSVEKSSGRNKVQVSVSSKVTSEEVVNAEKSSVEGADPIVNEGPSSRKRKKMEVTSAEANEESELVTSPRERKKSRYLSPPYMIIARRAGNTSSKREAEIESSKITKIARVRERMEKAAENLFASPPSAKMVDEASDDELPEEHSERNDMSDDTNRCIKNDSLMCTISDVYSPSHCTENGKLTCSISDVDSPVEEILSEIQFSALYPLHYSEGGSLDIIRGFVSALRSSTYIEGSNYNTYQNCKKGKKTESRPAQLSSLGDDLTLKKTKSSGLKPCKPLTSKTERTSGKSISKNADETWGERTSMVNVEEIDASRLILTFSPEYPLPSKKDILKIFSKYGSLNKKETNISSDSHSVQIVYAKDYDADTAFKSFLVESPFGKNVNYRLQCSSTQLKSKSNGSQERVSSPHELIPKELYSSQPPDELMTEVVLIKQKFEIMTAILENYHLKFSPEEKCRLKDEMKCLMEMVETASENVRIMAEGTKS</sequence>
<keyword evidence="10" id="KW-1133">Transmembrane helix</keyword>
<evidence type="ECO:0000256" key="4">
    <source>
        <dbReference type="ARBA" id="ARBA00022827"/>
    </source>
</evidence>
<dbReference type="PANTHER" id="PTHR43557">
    <property type="entry name" value="APOPTOSIS-INDUCING FACTOR 1"/>
    <property type="match status" value="1"/>
</dbReference>
<name>A0A2Z7CID8_9LAMI</name>
<gene>
    <name evidence="12" type="ORF">F511_02337</name>
</gene>
<dbReference type="OrthoDB" id="62853at2759"/>
<evidence type="ECO:0000256" key="5">
    <source>
        <dbReference type="ARBA" id="ARBA00023002"/>
    </source>
</evidence>
<dbReference type="Gene3D" id="3.50.50.60">
    <property type="entry name" value="FAD/NAD(P)-binding domain"/>
    <property type="match status" value="2"/>
</dbReference>
<feature type="domain" description="PWWP" evidence="11">
    <location>
        <begin position="627"/>
        <end position="688"/>
    </location>
</feature>
<dbReference type="InterPro" id="IPR000313">
    <property type="entry name" value="PWWP_dom"/>
</dbReference>
<evidence type="ECO:0000313" key="12">
    <source>
        <dbReference type="EMBL" id="KZV45677.1"/>
    </source>
</evidence>
<dbReference type="Gene3D" id="3.30.390.30">
    <property type="match status" value="1"/>
</dbReference>
<evidence type="ECO:0000256" key="2">
    <source>
        <dbReference type="ARBA" id="ARBA00006442"/>
    </source>
</evidence>
<dbReference type="CDD" id="cd05162">
    <property type="entry name" value="PWWP"/>
    <property type="match status" value="1"/>
</dbReference>
<keyword evidence="13" id="KW-1185">Reference proteome</keyword>
<proteinExistence type="inferred from homology"/>
<keyword evidence="3" id="KW-0285">Flavoprotein</keyword>
<evidence type="ECO:0000256" key="3">
    <source>
        <dbReference type="ARBA" id="ARBA00022630"/>
    </source>
</evidence>
<feature type="region of interest" description="Disordered" evidence="9">
    <location>
        <begin position="932"/>
        <end position="978"/>
    </location>
</feature>
<dbReference type="SMART" id="SM00293">
    <property type="entry name" value="PWWP"/>
    <property type="match status" value="1"/>
</dbReference>
<dbReference type="EMBL" id="KQ996030">
    <property type="protein sequence ID" value="KZV45677.1"/>
    <property type="molecule type" value="Genomic_DNA"/>
</dbReference>
<evidence type="ECO:0000256" key="10">
    <source>
        <dbReference type="SAM" id="Phobius"/>
    </source>
</evidence>
<feature type="compositionally biased region" description="Basic and acidic residues" evidence="9">
    <location>
        <begin position="1047"/>
        <end position="1060"/>
    </location>
</feature>
<keyword evidence="7" id="KW-0676">Redox-active center</keyword>
<dbReference type="InterPro" id="IPR023753">
    <property type="entry name" value="FAD/NAD-binding_dom"/>
</dbReference>
<evidence type="ECO:0000256" key="1">
    <source>
        <dbReference type="ARBA" id="ARBA00001974"/>
    </source>
</evidence>
<evidence type="ECO:0000259" key="11">
    <source>
        <dbReference type="PROSITE" id="PS50812"/>
    </source>
</evidence>
<feature type="region of interest" description="Disordered" evidence="9">
    <location>
        <begin position="1170"/>
        <end position="1197"/>
    </location>
</feature>
<organism evidence="12 13">
    <name type="scientific">Dorcoceras hygrometricum</name>
    <dbReference type="NCBI Taxonomy" id="472368"/>
    <lineage>
        <taxon>Eukaryota</taxon>
        <taxon>Viridiplantae</taxon>
        <taxon>Streptophyta</taxon>
        <taxon>Embryophyta</taxon>
        <taxon>Tracheophyta</taxon>
        <taxon>Spermatophyta</taxon>
        <taxon>Magnoliopsida</taxon>
        <taxon>eudicotyledons</taxon>
        <taxon>Gunneridae</taxon>
        <taxon>Pentapetalae</taxon>
        <taxon>asterids</taxon>
        <taxon>lamiids</taxon>
        <taxon>Lamiales</taxon>
        <taxon>Gesneriaceae</taxon>
        <taxon>Didymocarpoideae</taxon>
        <taxon>Trichosporeae</taxon>
        <taxon>Loxocarpinae</taxon>
        <taxon>Dorcoceras</taxon>
    </lineage>
</organism>
<dbReference type="SUPFAM" id="SSF55424">
    <property type="entry name" value="FAD/NAD-linked reductases, dimerisation (C-terminal) domain"/>
    <property type="match status" value="1"/>
</dbReference>
<evidence type="ECO:0000256" key="9">
    <source>
        <dbReference type="SAM" id="MobiDB-lite"/>
    </source>
</evidence>